<keyword evidence="2" id="KW-0732">Signal</keyword>
<dbReference type="InterPro" id="IPR001087">
    <property type="entry name" value="GDSL"/>
</dbReference>
<feature type="chain" id="PRO_5034477396" description="Lysophospholipase A" evidence="2">
    <location>
        <begin position="32"/>
        <end position="362"/>
    </location>
</feature>
<dbReference type="AlphaFoldDB" id="A0A8H4UM86"/>
<dbReference type="Gene3D" id="3.40.50.1110">
    <property type="entry name" value="SGNH hydrolase"/>
    <property type="match status" value="1"/>
</dbReference>
<evidence type="ECO:0000313" key="4">
    <source>
        <dbReference type="Proteomes" id="UP000635477"/>
    </source>
</evidence>
<keyword evidence="4" id="KW-1185">Reference proteome</keyword>
<dbReference type="InterPro" id="IPR036514">
    <property type="entry name" value="SGNH_hydro_sf"/>
</dbReference>
<dbReference type="CDD" id="cd01846">
    <property type="entry name" value="fatty_acyltransferase_like"/>
    <property type="match status" value="1"/>
</dbReference>
<feature type="signal peptide" evidence="2">
    <location>
        <begin position="1"/>
        <end position="31"/>
    </location>
</feature>
<keyword evidence="1" id="KW-0378">Hydrolase</keyword>
<dbReference type="InterPro" id="IPR051058">
    <property type="entry name" value="GDSL_Est/Lipase"/>
</dbReference>
<organism evidence="3 4">
    <name type="scientific">Fusarium zealandicum</name>
    <dbReference type="NCBI Taxonomy" id="1053134"/>
    <lineage>
        <taxon>Eukaryota</taxon>
        <taxon>Fungi</taxon>
        <taxon>Dikarya</taxon>
        <taxon>Ascomycota</taxon>
        <taxon>Pezizomycotina</taxon>
        <taxon>Sordariomycetes</taxon>
        <taxon>Hypocreomycetidae</taxon>
        <taxon>Hypocreales</taxon>
        <taxon>Nectriaceae</taxon>
        <taxon>Fusarium</taxon>
        <taxon>Fusarium staphyleae species complex</taxon>
    </lineage>
</organism>
<dbReference type="GO" id="GO:0016788">
    <property type="term" value="F:hydrolase activity, acting on ester bonds"/>
    <property type="evidence" value="ECO:0007669"/>
    <property type="project" value="InterPro"/>
</dbReference>
<evidence type="ECO:0000256" key="1">
    <source>
        <dbReference type="ARBA" id="ARBA00022801"/>
    </source>
</evidence>
<dbReference type="PANTHER" id="PTHR45648:SF85">
    <property type="entry name" value="A, PUTATIVE (AFU_ORTHOLOGUE AFUA_2G10760)-RELATED"/>
    <property type="match status" value="1"/>
</dbReference>
<dbReference type="Pfam" id="PF00657">
    <property type="entry name" value="Lipase_GDSL"/>
    <property type="match status" value="1"/>
</dbReference>
<proteinExistence type="predicted"/>
<dbReference type="Proteomes" id="UP000635477">
    <property type="component" value="Unassembled WGS sequence"/>
</dbReference>
<evidence type="ECO:0008006" key="5">
    <source>
        <dbReference type="Google" id="ProtNLM"/>
    </source>
</evidence>
<gene>
    <name evidence="3" type="ORF">FZEAL_4588</name>
</gene>
<dbReference type="OrthoDB" id="1600564at2759"/>
<sequence>MFPSKVFSPNGLKKSLMIVFAAALLHPLAAATPARSPNDRQAHSCSWRHNAKHVLAFGDSYTYIQGTYGYPGYSFIGSYLPNDFAYTPEQLLESRISQNYTSQSAGGPNWVEFLTGCAVKKGQHSPLDCDVQLWDFAFAGANTDETLLPLHHLYTVPLVNQTYQFLRYGDAALRKHAGLKPSMSLMAIWIGINDINDAYSLGKASREFFVSNIKTMLNKSVLPLVKAGYKDFVFLNLPPLDRRPSNNGKPRSGVGKDLVDIWNHELEKLVKSFGRKHRGVDAAVFNANRLLNKVLDNPKSYGISNTANFCEARLQWPQVIDDPAQFDCQPVSEYFWFDSGHIGTKAHKAVAQGLDRFLCERF</sequence>
<protein>
    <recommendedName>
        <fullName evidence="5">Lysophospholipase A</fullName>
    </recommendedName>
</protein>
<dbReference type="EMBL" id="JABEYC010000316">
    <property type="protein sequence ID" value="KAF4979160.1"/>
    <property type="molecule type" value="Genomic_DNA"/>
</dbReference>
<evidence type="ECO:0000256" key="2">
    <source>
        <dbReference type="SAM" id="SignalP"/>
    </source>
</evidence>
<evidence type="ECO:0000313" key="3">
    <source>
        <dbReference type="EMBL" id="KAF4979160.1"/>
    </source>
</evidence>
<reference evidence="3" key="1">
    <citation type="journal article" date="2020" name="BMC Genomics">
        <title>Correction to: Identification and distribution of gene clusters required for synthesis of sphingolipid metabolism inhibitors in diverse species of the filamentous fungus Fusarium.</title>
        <authorList>
            <person name="Kim H.S."/>
            <person name="Lohmar J.M."/>
            <person name="Busman M."/>
            <person name="Brown D.W."/>
            <person name="Naumann T.A."/>
            <person name="Divon H.H."/>
            <person name="Lysoe E."/>
            <person name="Uhlig S."/>
            <person name="Proctor R.H."/>
        </authorList>
    </citation>
    <scope>NUCLEOTIDE SEQUENCE</scope>
    <source>
        <strain evidence="3">NRRL 22465</strain>
    </source>
</reference>
<dbReference type="SUPFAM" id="SSF52266">
    <property type="entry name" value="SGNH hydrolase"/>
    <property type="match status" value="1"/>
</dbReference>
<accession>A0A8H4UM86</accession>
<dbReference type="PANTHER" id="PTHR45648">
    <property type="entry name" value="GDSL LIPASE/ACYLHYDROLASE FAMILY PROTEIN (AFU_ORTHOLOGUE AFUA_4G14700)"/>
    <property type="match status" value="1"/>
</dbReference>
<name>A0A8H4UM86_9HYPO</name>
<reference evidence="3" key="2">
    <citation type="submission" date="2020-05" db="EMBL/GenBank/DDBJ databases">
        <authorList>
            <person name="Kim H.-S."/>
            <person name="Proctor R.H."/>
            <person name="Brown D.W."/>
        </authorList>
    </citation>
    <scope>NUCLEOTIDE SEQUENCE</scope>
    <source>
        <strain evidence="3">NRRL 22465</strain>
    </source>
</reference>
<comment type="caution">
    <text evidence="3">The sequence shown here is derived from an EMBL/GenBank/DDBJ whole genome shotgun (WGS) entry which is preliminary data.</text>
</comment>